<dbReference type="SUPFAM" id="SSF52058">
    <property type="entry name" value="L domain-like"/>
    <property type="match status" value="1"/>
</dbReference>
<dbReference type="PANTHER" id="PTHR11017">
    <property type="entry name" value="LEUCINE-RICH REPEAT-CONTAINING PROTEIN"/>
    <property type="match status" value="1"/>
</dbReference>
<dbReference type="Proteomes" id="UP001652623">
    <property type="component" value="Chromosome 11"/>
</dbReference>
<dbReference type="GeneID" id="107432888"/>
<dbReference type="SUPFAM" id="SSF52200">
    <property type="entry name" value="Toll/Interleukin receptor TIR domain"/>
    <property type="match status" value="1"/>
</dbReference>
<dbReference type="SMART" id="SM00255">
    <property type="entry name" value="TIR"/>
    <property type="match status" value="1"/>
</dbReference>
<sequence>MMINFREANPFLKNCWNLEAIKDSRCSVIVISENYADSTWCLDELVEIVKCRKDNIQIVLPIFYHVDPSHVRKQSGSIGEAFERDDQDFSDHLEKVQSWRDALKEVGNLAGWHLYDRVWMHDLRQEMGKEIVREKCCTEPGRRSMLWDNDDLYHVLENNTGTEQVEAIVCHFLTQKILSWEAFSSMKKLRLLIIDFGWGDTDCHATKVEYSKELWFLEWFYFPSEDFPSGFQPDGLVELQLFGSNIKELWNNPIKPFHNLQLIDLRYSRNLSKFNDFRMVPNLEKLILQCCSKLLEVHPSIAYLERLTLLDLKYFTSLENLPASLDGLKSLKVLELEGC</sequence>
<accession>A0ABM3ZVJ8</accession>
<proteinExistence type="predicted"/>
<dbReference type="InterPro" id="IPR001611">
    <property type="entry name" value="Leu-rich_rpt"/>
</dbReference>
<dbReference type="InterPro" id="IPR000157">
    <property type="entry name" value="TIR_dom"/>
</dbReference>
<dbReference type="InterPro" id="IPR032675">
    <property type="entry name" value="LRR_dom_sf"/>
</dbReference>
<reference evidence="3" key="1">
    <citation type="submission" date="2025-08" db="UniProtKB">
        <authorList>
            <consortium name="RefSeq"/>
        </authorList>
    </citation>
    <scope>IDENTIFICATION</scope>
    <source>
        <tissue evidence="3">Seedling</tissue>
    </source>
</reference>
<dbReference type="RefSeq" id="XP_060668506.1">
    <property type="nucleotide sequence ID" value="XM_060812523.1"/>
</dbReference>
<dbReference type="PANTHER" id="PTHR11017:SF559">
    <property type="entry name" value="DISEASE RESISTANCE PROTEIN CHL1"/>
    <property type="match status" value="1"/>
</dbReference>
<dbReference type="Gene3D" id="3.80.10.10">
    <property type="entry name" value="Ribonuclease Inhibitor"/>
    <property type="match status" value="1"/>
</dbReference>
<organism evidence="2 3">
    <name type="scientific">Ziziphus jujuba</name>
    <name type="common">Chinese jujube</name>
    <name type="synonym">Ziziphus sativa</name>
    <dbReference type="NCBI Taxonomy" id="326968"/>
    <lineage>
        <taxon>Eukaryota</taxon>
        <taxon>Viridiplantae</taxon>
        <taxon>Streptophyta</taxon>
        <taxon>Embryophyta</taxon>
        <taxon>Tracheophyta</taxon>
        <taxon>Spermatophyta</taxon>
        <taxon>Magnoliopsida</taxon>
        <taxon>eudicotyledons</taxon>
        <taxon>Gunneridae</taxon>
        <taxon>Pentapetalae</taxon>
        <taxon>rosids</taxon>
        <taxon>fabids</taxon>
        <taxon>Rosales</taxon>
        <taxon>Rhamnaceae</taxon>
        <taxon>Paliureae</taxon>
        <taxon>Ziziphus</taxon>
    </lineage>
</organism>
<name>A0ABM3ZVJ8_ZIZJJ</name>
<dbReference type="Pfam" id="PF01582">
    <property type="entry name" value="TIR"/>
    <property type="match status" value="1"/>
</dbReference>
<dbReference type="PROSITE" id="PS50104">
    <property type="entry name" value="TIR"/>
    <property type="match status" value="1"/>
</dbReference>
<feature type="domain" description="TIR" evidence="1">
    <location>
        <begin position="1"/>
        <end position="127"/>
    </location>
</feature>
<dbReference type="Gene3D" id="3.40.50.10140">
    <property type="entry name" value="Toll/interleukin-1 receptor homology (TIR) domain"/>
    <property type="match status" value="1"/>
</dbReference>
<dbReference type="InterPro" id="IPR035897">
    <property type="entry name" value="Toll_tir_struct_dom_sf"/>
</dbReference>
<evidence type="ECO:0000313" key="3">
    <source>
        <dbReference type="RefSeq" id="XP_060668506.1"/>
    </source>
</evidence>
<gene>
    <name evidence="3" type="primary">LOC107432888</name>
</gene>
<evidence type="ECO:0000313" key="2">
    <source>
        <dbReference type="Proteomes" id="UP001652623"/>
    </source>
</evidence>
<dbReference type="InterPro" id="IPR044974">
    <property type="entry name" value="Disease_R_plants"/>
</dbReference>
<dbReference type="Pfam" id="PF13855">
    <property type="entry name" value="LRR_8"/>
    <property type="match status" value="1"/>
</dbReference>
<protein>
    <submittedName>
        <fullName evidence="3">Disease resistance protein RPV1-like</fullName>
    </submittedName>
</protein>
<keyword evidence="2" id="KW-1185">Reference proteome</keyword>
<evidence type="ECO:0000259" key="1">
    <source>
        <dbReference type="PROSITE" id="PS50104"/>
    </source>
</evidence>